<organism evidence="1 2">
    <name type="scientific">Kolteria novifilia</name>
    <dbReference type="NCBI Taxonomy" id="2527975"/>
    <lineage>
        <taxon>Bacteria</taxon>
        <taxon>Pseudomonadati</taxon>
        <taxon>Planctomycetota</taxon>
        <taxon>Planctomycetia</taxon>
        <taxon>Kolteriales</taxon>
        <taxon>Kolteriaceae</taxon>
        <taxon>Kolteria</taxon>
    </lineage>
</organism>
<evidence type="ECO:0000313" key="1">
    <source>
        <dbReference type="EMBL" id="QDU60833.1"/>
    </source>
</evidence>
<dbReference type="Proteomes" id="UP000317093">
    <property type="component" value="Chromosome"/>
</dbReference>
<reference evidence="1 2" key="1">
    <citation type="submission" date="2019-02" db="EMBL/GenBank/DDBJ databases">
        <title>Deep-cultivation of Planctomycetes and their phenomic and genomic characterization uncovers novel biology.</title>
        <authorList>
            <person name="Wiegand S."/>
            <person name="Jogler M."/>
            <person name="Boedeker C."/>
            <person name="Pinto D."/>
            <person name="Vollmers J."/>
            <person name="Rivas-Marin E."/>
            <person name="Kohn T."/>
            <person name="Peeters S.H."/>
            <person name="Heuer A."/>
            <person name="Rast P."/>
            <person name="Oberbeckmann S."/>
            <person name="Bunk B."/>
            <person name="Jeske O."/>
            <person name="Meyerdierks A."/>
            <person name="Storesund J.E."/>
            <person name="Kallscheuer N."/>
            <person name="Luecker S."/>
            <person name="Lage O.M."/>
            <person name="Pohl T."/>
            <person name="Merkel B.J."/>
            <person name="Hornburger P."/>
            <person name="Mueller R.-W."/>
            <person name="Bruemmer F."/>
            <person name="Labrenz M."/>
            <person name="Spormann A.M."/>
            <person name="Op den Camp H."/>
            <person name="Overmann J."/>
            <person name="Amann R."/>
            <person name="Jetten M.S.M."/>
            <person name="Mascher T."/>
            <person name="Medema M.H."/>
            <person name="Devos D.P."/>
            <person name="Kaster A.-K."/>
            <person name="Ovreas L."/>
            <person name="Rohde M."/>
            <person name="Galperin M.Y."/>
            <person name="Jogler C."/>
        </authorList>
    </citation>
    <scope>NUCLEOTIDE SEQUENCE [LARGE SCALE GENOMIC DNA]</scope>
    <source>
        <strain evidence="1 2">Pan216</strain>
    </source>
</reference>
<protein>
    <submittedName>
        <fullName evidence="1">Uncharacterized protein</fullName>
    </submittedName>
</protein>
<name>A0A518B1I1_9BACT</name>
<keyword evidence="2" id="KW-1185">Reference proteome</keyword>
<dbReference type="RefSeq" id="WP_145257288.1">
    <property type="nucleotide sequence ID" value="NZ_CP036279.1"/>
</dbReference>
<evidence type="ECO:0000313" key="2">
    <source>
        <dbReference type="Proteomes" id="UP000317093"/>
    </source>
</evidence>
<accession>A0A518B1I1</accession>
<proteinExistence type="predicted"/>
<gene>
    <name evidence="1" type="ORF">Pan216_16850</name>
</gene>
<dbReference type="AlphaFoldDB" id="A0A518B1I1"/>
<sequence length="62" mass="7336">MNASFPEFCVEGYTACSIVEDRCWAERDGHTFLFHWNGHAWQLHGRIARCWQFMMDTAAKRI</sequence>
<dbReference type="KEGG" id="knv:Pan216_16850"/>
<dbReference type="EMBL" id="CP036279">
    <property type="protein sequence ID" value="QDU60833.1"/>
    <property type="molecule type" value="Genomic_DNA"/>
</dbReference>